<dbReference type="SUPFAM" id="SSF51445">
    <property type="entry name" value="(Trans)glycosidases"/>
    <property type="match status" value="1"/>
</dbReference>
<dbReference type="InterPro" id="IPR017853">
    <property type="entry name" value="GH"/>
</dbReference>
<dbReference type="InterPro" id="IPR008589">
    <property type="entry name" value="MupG"/>
</dbReference>
<evidence type="ECO:0000259" key="2">
    <source>
        <dbReference type="Pfam" id="PF19200"/>
    </source>
</evidence>
<feature type="domain" description="6-phospho-N-acetylmuramidase N-terminal" evidence="2">
    <location>
        <begin position="2"/>
        <end position="235"/>
    </location>
</feature>
<dbReference type="EMBL" id="FOXW01000001">
    <property type="protein sequence ID" value="SFQ06028.1"/>
    <property type="molecule type" value="Genomic_DNA"/>
</dbReference>
<proteinExistence type="predicted"/>
<reference evidence="3 4" key="1">
    <citation type="submission" date="2016-10" db="EMBL/GenBank/DDBJ databases">
        <authorList>
            <person name="de Groot N.N."/>
        </authorList>
    </citation>
    <scope>NUCLEOTIDE SEQUENCE [LARGE SCALE GENOMIC DNA]</scope>
    <source>
        <strain evidence="3 4">DSM 20581</strain>
    </source>
</reference>
<protein>
    <recommendedName>
        <fullName evidence="5">Outer surface protein</fullName>
    </recommendedName>
</protein>
<dbReference type="InterPro" id="IPR013785">
    <property type="entry name" value="Aldolase_TIM"/>
</dbReference>
<gene>
    <name evidence="3" type="ORF">SAMN04488506_0512</name>
</gene>
<dbReference type="RefSeq" id="WP_092479566.1">
    <property type="nucleotide sequence ID" value="NZ_FOXW01000001.1"/>
</dbReference>
<dbReference type="Gene3D" id="2.40.100.10">
    <property type="entry name" value="Cyclophilin-like"/>
    <property type="match status" value="1"/>
</dbReference>
<keyword evidence="4" id="KW-1185">Reference proteome</keyword>
<dbReference type="STRING" id="82801.SAMN04488506_0512"/>
<evidence type="ECO:0008006" key="5">
    <source>
        <dbReference type="Google" id="ProtNLM"/>
    </source>
</evidence>
<dbReference type="SUPFAM" id="SSF50891">
    <property type="entry name" value="Cyclophilin-like"/>
    <property type="match status" value="1"/>
</dbReference>
<sequence>MFGLSVFLGDELTQERKRYLKQMKEAGFTKVFTSLHIPEENADQYLERLAELGLVMKELEMELVADVSKGALAKIGVSNLSVDGLKRLKEKGVNGLRVDYGFSNQEIAFMSHELNIVLNASTITQNDIEELNHYGASFPRMVAMHNYYPRPETGLAKEVLKEKNQWLAETGFTVAAFVPGDKQLRGPLYKQLPTLEDHRGKHPLAAAIELITECYVDEVYIGDPEIAESTIYQFKRYIADKTVVYFVKPEKQSPYFEIVLGKHQNRWDPAKDVLRSADARFKEIPQISPYETIERTRGSVTIDNQDYQRYMGEIQVVVHDLPKDEKVNVAARIRAEDLPLLDCCPAGGYFELKEQMNQTEENISELR</sequence>
<evidence type="ECO:0000259" key="1">
    <source>
        <dbReference type="Pfam" id="PF05913"/>
    </source>
</evidence>
<dbReference type="Proteomes" id="UP000199136">
    <property type="component" value="Unassembled WGS sequence"/>
</dbReference>
<evidence type="ECO:0000313" key="3">
    <source>
        <dbReference type="EMBL" id="SFQ06028.1"/>
    </source>
</evidence>
<dbReference type="Pfam" id="PF05913">
    <property type="entry name" value="MupG_C"/>
    <property type="match status" value="1"/>
</dbReference>
<dbReference type="Pfam" id="PF19200">
    <property type="entry name" value="MupG_N"/>
    <property type="match status" value="1"/>
</dbReference>
<feature type="domain" description="6-phospho-N-acetylmuramidase C-terminal" evidence="1">
    <location>
        <begin position="253"/>
        <end position="352"/>
    </location>
</feature>
<dbReference type="AlphaFoldDB" id="A0A1I5VEP0"/>
<name>A0A1I5VEP0_9LACT</name>
<dbReference type="Gene3D" id="3.20.20.70">
    <property type="entry name" value="Aldolase class I"/>
    <property type="match status" value="1"/>
</dbReference>
<dbReference type="PANTHER" id="PTHR38435">
    <property type="match status" value="1"/>
</dbReference>
<dbReference type="InterPro" id="IPR029000">
    <property type="entry name" value="Cyclophilin-like_dom_sf"/>
</dbReference>
<dbReference type="PANTHER" id="PTHR38435:SF2">
    <property type="entry name" value="DUF871 DOMAIN-CONTAINING PROTEIN"/>
    <property type="match status" value="1"/>
</dbReference>
<accession>A0A1I5VEP0</accession>
<dbReference type="OrthoDB" id="5809921at2"/>
<organism evidence="3 4">
    <name type="scientific">Desemzia incerta</name>
    <dbReference type="NCBI Taxonomy" id="82801"/>
    <lineage>
        <taxon>Bacteria</taxon>
        <taxon>Bacillati</taxon>
        <taxon>Bacillota</taxon>
        <taxon>Bacilli</taxon>
        <taxon>Lactobacillales</taxon>
        <taxon>Carnobacteriaceae</taxon>
        <taxon>Desemzia</taxon>
    </lineage>
</organism>
<dbReference type="InterPro" id="IPR043797">
    <property type="entry name" value="MupG_N"/>
</dbReference>
<dbReference type="InterPro" id="IPR043894">
    <property type="entry name" value="MupG_C"/>
</dbReference>
<evidence type="ECO:0000313" key="4">
    <source>
        <dbReference type="Proteomes" id="UP000199136"/>
    </source>
</evidence>